<evidence type="ECO:0000259" key="1">
    <source>
        <dbReference type="PROSITE" id="PS50879"/>
    </source>
</evidence>
<dbReference type="SUPFAM" id="SSF53098">
    <property type="entry name" value="Ribonuclease H-like"/>
    <property type="match status" value="1"/>
</dbReference>
<dbReference type="Pfam" id="PF13966">
    <property type="entry name" value="zf-RVT"/>
    <property type="match status" value="1"/>
</dbReference>
<dbReference type="GO" id="GO:0003676">
    <property type="term" value="F:nucleic acid binding"/>
    <property type="evidence" value="ECO:0007669"/>
    <property type="project" value="InterPro"/>
</dbReference>
<dbReference type="InterPro" id="IPR012337">
    <property type="entry name" value="RNaseH-like_sf"/>
</dbReference>
<evidence type="ECO:0000313" key="3">
    <source>
        <dbReference type="Proteomes" id="UP000281549"/>
    </source>
</evidence>
<accession>A0A4P9YDL3</accession>
<dbReference type="InterPro" id="IPR036397">
    <property type="entry name" value="RNaseH_sf"/>
</dbReference>
<reference evidence="3" key="1">
    <citation type="journal article" date="2018" name="Nat. Microbiol.">
        <title>Leveraging single-cell genomics to expand the fungal tree of life.</title>
        <authorList>
            <person name="Ahrendt S.R."/>
            <person name="Quandt C.A."/>
            <person name="Ciobanu D."/>
            <person name="Clum A."/>
            <person name="Salamov A."/>
            <person name="Andreopoulos B."/>
            <person name="Cheng J.F."/>
            <person name="Woyke T."/>
            <person name="Pelin A."/>
            <person name="Henrissat B."/>
            <person name="Reynolds N.K."/>
            <person name="Benny G.L."/>
            <person name="Smith M.E."/>
            <person name="James T.Y."/>
            <person name="Grigoriev I.V."/>
        </authorList>
    </citation>
    <scope>NUCLEOTIDE SEQUENCE [LARGE SCALE GENOMIC DNA]</scope>
    <source>
        <strain evidence="3">CSF55</strain>
    </source>
</reference>
<dbReference type="Proteomes" id="UP000281549">
    <property type="component" value="Unassembled WGS sequence"/>
</dbReference>
<dbReference type="GO" id="GO:0004523">
    <property type="term" value="F:RNA-DNA hybrid ribonuclease activity"/>
    <property type="evidence" value="ECO:0007669"/>
    <property type="project" value="InterPro"/>
</dbReference>
<organism evidence="2 3">
    <name type="scientific">Rozella allomycis (strain CSF55)</name>
    <dbReference type="NCBI Taxonomy" id="988480"/>
    <lineage>
        <taxon>Eukaryota</taxon>
        <taxon>Fungi</taxon>
        <taxon>Fungi incertae sedis</taxon>
        <taxon>Cryptomycota</taxon>
        <taxon>Cryptomycota incertae sedis</taxon>
        <taxon>Rozella</taxon>
    </lineage>
</organism>
<feature type="domain" description="RNase H type-1" evidence="1">
    <location>
        <begin position="1"/>
        <end position="63"/>
    </location>
</feature>
<dbReference type="EMBL" id="ML006720">
    <property type="protein sequence ID" value="RKP16290.1"/>
    <property type="molecule type" value="Genomic_DNA"/>
</dbReference>
<sequence length="319" mass="36870">MHIFQQSTRKTLKDTKTPNLDIIDHAVYLRSHFTGLIKFEHVKGHTGIELNELADREAKAATNSPVTYYIPPIPNAKKYYLHHNNYLITQTPRSLIGQVFSSLRMTDIASHHSLAIYNFVTLHNSIFKCTNAERQSDLSFRLKLFAKRLPVNETLHRFKKATSPNCPRCTNNKETIKHLFICEHTINTWDATMSNFLATYQSMATKRLCSLILLEIITSYLTPMYLSENPFPITEITSLLISKYSKTNKDAFVLSNELMDIFYIVFRNRYGFTEIQKTIDLPKPKLLPSDFHTKDQTQSRMKNDLANVGRTPKILYGNE</sequence>
<name>A0A4P9YDL3_ROZAC</name>
<dbReference type="InterPro" id="IPR026960">
    <property type="entry name" value="RVT-Znf"/>
</dbReference>
<proteinExistence type="predicted"/>
<dbReference type="InterPro" id="IPR002156">
    <property type="entry name" value="RNaseH_domain"/>
</dbReference>
<protein>
    <recommendedName>
        <fullName evidence="1">RNase H type-1 domain-containing protein</fullName>
    </recommendedName>
</protein>
<dbReference type="Gene3D" id="3.30.420.10">
    <property type="entry name" value="Ribonuclease H-like superfamily/Ribonuclease H"/>
    <property type="match status" value="1"/>
</dbReference>
<dbReference type="PROSITE" id="PS50879">
    <property type="entry name" value="RNASE_H_1"/>
    <property type="match status" value="1"/>
</dbReference>
<dbReference type="AlphaFoldDB" id="A0A4P9YDL3"/>
<evidence type="ECO:0000313" key="2">
    <source>
        <dbReference type="EMBL" id="RKP16290.1"/>
    </source>
</evidence>
<gene>
    <name evidence="2" type="ORF">ROZALSC1DRAFT_25449</name>
</gene>